<sequence>MSTKNEDIFEDVAARVARAYLTIGKCLIQSLPWYTVNNSGNFKWSILTLSLTIGLGATSGYLCENIPWCAIKTVQNFDVNFESRSESSWNFVMSMMSMRNKVAISLAVAVVCIGM</sequence>
<evidence type="ECO:0000313" key="1">
    <source>
        <dbReference type="EMBL" id="CEG39680.1"/>
    </source>
</evidence>
<organism evidence="1 2">
    <name type="scientific">Plasmopara halstedii</name>
    <name type="common">Downy mildew of sunflower</name>
    <dbReference type="NCBI Taxonomy" id="4781"/>
    <lineage>
        <taxon>Eukaryota</taxon>
        <taxon>Sar</taxon>
        <taxon>Stramenopiles</taxon>
        <taxon>Oomycota</taxon>
        <taxon>Peronosporomycetes</taxon>
        <taxon>Peronosporales</taxon>
        <taxon>Peronosporaceae</taxon>
        <taxon>Plasmopara</taxon>
    </lineage>
</organism>
<protein>
    <submittedName>
        <fullName evidence="1">Uncharacterized protein</fullName>
    </submittedName>
</protein>
<proteinExistence type="predicted"/>
<dbReference type="GeneID" id="36404972"/>
<accession>A0A0P1AFR3</accession>
<dbReference type="Proteomes" id="UP000054928">
    <property type="component" value="Unassembled WGS sequence"/>
</dbReference>
<dbReference type="EMBL" id="CCYD01000435">
    <property type="protein sequence ID" value="CEG39680.1"/>
    <property type="molecule type" value="Genomic_DNA"/>
</dbReference>
<keyword evidence="2" id="KW-1185">Reference proteome</keyword>
<name>A0A0P1AFR3_PLAHL</name>
<reference evidence="2" key="1">
    <citation type="submission" date="2014-09" db="EMBL/GenBank/DDBJ databases">
        <authorList>
            <person name="Sharma Rahul"/>
            <person name="Thines Marco"/>
        </authorList>
    </citation>
    <scope>NUCLEOTIDE SEQUENCE [LARGE SCALE GENOMIC DNA]</scope>
</reference>
<evidence type="ECO:0000313" key="2">
    <source>
        <dbReference type="Proteomes" id="UP000054928"/>
    </source>
</evidence>
<dbReference type="RefSeq" id="XP_024576049.1">
    <property type="nucleotide sequence ID" value="XM_024725254.1"/>
</dbReference>
<dbReference type="AlphaFoldDB" id="A0A0P1AFR3"/>